<feature type="region of interest" description="Disordered" evidence="2">
    <location>
        <begin position="1212"/>
        <end position="1237"/>
    </location>
</feature>
<dbReference type="Proteomes" id="UP000041254">
    <property type="component" value="Unassembled WGS sequence"/>
</dbReference>
<feature type="region of interest" description="Disordered" evidence="2">
    <location>
        <begin position="756"/>
        <end position="782"/>
    </location>
</feature>
<feature type="compositionally biased region" description="Basic and acidic residues" evidence="2">
    <location>
        <begin position="280"/>
        <end position="300"/>
    </location>
</feature>
<feature type="coiled-coil region" evidence="1">
    <location>
        <begin position="609"/>
        <end position="657"/>
    </location>
</feature>
<sequence>MAGRLGLTIRGVQDTAPSTDEPIAVIKTAFEVGAGGYSSSNLLGQSLSFPVEDPRCLGHVEFCVLREPHCPPSSSASSPPVSSELRVSYFARIPIDTSTGQETAQLIRAYDPSGAYAPIDLHILTQWTPADDQQHPQQGHHDGGLVLNGDGDGVVDGALQEQQQEEEGAGGACGLDGPSLHEELHQSGVEETMGASVGVAGQEEVAAAASRVDVDEVDEGGLAAASRRLPQPGFISGVALRHSPSAAADDTVEASEVHTNPAPSPPDASHDADPLSTEQATEKEDEERVVTKGRGERTEGRGGMMISSRSRPIAKRGGPVRGALRGQLPRKKEGGEDAEGDAPSRPGTTVRPPSRQTVGPEKEREKERERGKPSSPHALPKRPLTIQTSSPGRGGRLSSRSTGPKTSPKTPTEIAAGKGGLGLALGLGGTDTGWVDRRVPPTRGAQAKKAEDRHASAMLNGVSQAIPHQHTSTIPRPLGDTATPLSPDPMCEEYRVPPELAKAIEGPLDRYQYGEAEVYLAADVDARVEAYTKLVASKSDREASLLRIIEKLRNRKRELKARAEESEEKCRTLQRSINIKERENQEFVDSVDGLVADYDTDKVTSHARIVDLERTVERIARTKEAAEADVKRSIQAYKEAQEKYEQADQKFRHAETARLHAETRAQYFMDQVVLMAKKSQGEQEEIALKEWTKVRSDWEKTVFDLRKTNHELAVQHYEDLQAKAALQTDVTELRKELFSLQSELEQHKALLARRLTTPQPPPTPLLPAPMPYPPSHAPDTHTQTDTEEMVQRLRAAVQEKNALRMELDVLKEQRRFSLIDGISDGNSPTRHGTATAAAAAAAAASGALSDTVLSPRDGVGLGVTDTGGEGVGEAQPMPPRVGNGRGPALPTLMEEKDEEEMVADKSPAAPSVPPEQIALHSHPPPPPAPKTEDAPPPSLASLTQPQPQAQLQQQRPREKETILKREDDQGAALPTPVDSRNEGMQEAGEEEDEGDGEESPEGGGQEDGGQADIISHQPPPGPPPSLAPPAAAAVVMKEVHPSSMGGRQETAETASSAGGGEAATVAVGRVKEETEGLGAASASATGAMASVQPLQRIRGMICSSTEKLRRVRGAAEDPELEGQIKRILAKDIFDSTVRRIGPGLFQFGEFTCKVRFVAGSRTQLEACLVHDAPALTTTTTAGPLTQRDGSPREGPYSDFEVFVKFLNSERSRGMTDRSHHHPYHHHKSASSSDLPTAPHPVAIAAMKSLAKAAAVARQGHQGALTVDDTHHHHHHQQQQVHVVPPPASVTSMAEERRIRFEPPGVVESSPSVCLVQPEGDMDTGSPGRIPGADPQRVERRPVAQHKGDGRGGGGGGAAPFTTRAVVQTTTDFSAAQQQMGGGSGPYGPAAVKYVFPSVRYTLSPYSRPQPHPHPHSGVLPGYQLARGPGMPPQAKKGQATRPPMAKSAGRGAMEGAGGGGAVRVGGRQMQNNPPSPYQAPIRPVQHMGVPGPAMKPFAFQPVPSAVYPLSKSAENTPRITKSPYGQGIGVRPIPPIPPPHWLHPRPVGRHLSGPSVPVHGQSQGQAAYCHAHTPEAVRRFPHGDVVVLPRSHSYLPTTSTAQQNDSFTDGRGTMHLRRPVPLYPYPPAPAPVQLPSRAAMWEQHFASAFRALPNNMQHQHQQQQRWM</sequence>
<feature type="region of interest" description="Disordered" evidence="2">
    <location>
        <begin position="245"/>
        <end position="450"/>
    </location>
</feature>
<dbReference type="PANTHER" id="PTHR36721">
    <property type="entry name" value="PROLINE-RICH FAMILY PROTEIN"/>
    <property type="match status" value="1"/>
</dbReference>
<dbReference type="EMBL" id="CDMY01000227">
    <property type="protein sequence ID" value="CEL94973.1"/>
    <property type="molecule type" value="Genomic_DNA"/>
</dbReference>
<reference evidence="3 4" key="1">
    <citation type="submission" date="2014-11" db="EMBL/GenBank/DDBJ databases">
        <authorList>
            <person name="Zhu J."/>
            <person name="Qi W."/>
            <person name="Song R."/>
        </authorList>
    </citation>
    <scope>NUCLEOTIDE SEQUENCE [LARGE SCALE GENOMIC DNA]</scope>
</reference>
<protein>
    <submittedName>
        <fullName evidence="3">Uncharacterized protein</fullName>
    </submittedName>
</protein>
<feature type="compositionally biased region" description="Basic and acidic residues" evidence="2">
    <location>
        <begin position="1335"/>
        <end position="1349"/>
    </location>
</feature>
<dbReference type="InParanoid" id="A0A0G4EH48"/>
<feature type="compositionally biased region" description="Gly residues" evidence="2">
    <location>
        <begin position="417"/>
        <end position="431"/>
    </location>
</feature>
<feature type="coiled-coil region" evidence="1">
    <location>
        <begin position="542"/>
        <end position="583"/>
    </location>
</feature>
<feature type="compositionally biased region" description="Basic residues" evidence="2">
    <location>
        <begin position="1218"/>
        <end position="1228"/>
    </location>
</feature>
<name>A0A0G4EH48_VITBC</name>
<feature type="compositionally biased region" description="Low complexity" evidence="2">
    <location>
        <begin position="944"/>
        <end position="954"/>
    </location>
</feature>
<feature type="compositionally biased region" description="Acidic residues" evidence="2">
    <location>
        <begin position="987"/>
        <end position="1000"/>
    </location>
</feature>
<feature type="region of interest" description="Disordered" evidence="2">
    <location>
        <begin position="1428"/>
        <end position="1457"/>
    </location>
</feature>
<evidence type="ECO:0000313" key="4">
    <source>
        <dbReference type="Proteomes" id="UP000041254"/>
    </source>
</evidence>
<feature type="region of interest" description="Disordered" evidence="2">
    <location>
        <begin position="847"/>
        <end position="1061"/>
    </location>
</feature>
<evidence type="ECO:0000256" key="2">
    <source>
        <dbReference type="SAM" id="MobiDB-lite"/>
    </source>
</evidence>
<feature type="compositionally biased region" description="Pro residues" evidence="2">
    <location>
        <begin position="1017"/>
        <end position="1027"/>
    </location>
</feature>
<evidence type="ECO:0000256" key="1">
    <source>
        <dbReference type="SAM" id="Coils"/>
    </source>
</evidence>
<accession>A0A0G4EH48</accession>
<feature type="compositionally biased region" description="Basic and acidic residues" evidence="2">
    <location>
        <begin position="360"/>
        <end position="372"/>
    </location>
</feature>
<feature type="region of interest" description="Disordered" evidence="2">
    <location>
        <begin position="1318"/>
        <end position="1357"/>
    </location>
</feature>
<feature type="coiled-coil region" evidence="1">
    <location>
        <begin position="723"/>
        <end position="750"/>
    </location>
</feature>
<keyword evidence="1" id="KW-0175">Coiled coil</keyword>
<dbReference type="PANTHER" id="PTHR36721:SF1">
    <property type="entry name" value="OS04G0446401 PROTEIN"/>
    <property type="match status" value="1"/>
</dbReference>
<feature type="compositionally biased region" description="Pro residues" evidence="2">
    <location>
        <begin position="758"/>
        <end position="776"/>
    </location>
</feature>
<gene>
    <name evidence="3" type="ORF">Vbra_11727</name>
</gene>
<feature type="compositionally biased region" description="Low complexity" evidence="2">
    <location>
        <begin position="1051"/>
        <end position="1061"/>
    </location>
</feature>
<feature type="compositionally biased region" description="Gly residues" evidence="2">
    <location>
        <begin position="859"/>
        <end position="871"/>
    </location>
</feature>
<organism evidence="3 4">
    <name type="scientific">Vitrella brassicaformis (strain CCMP3155)</name>
    <dbReference type="NCBI Taxonomy" id="1169540"/>
    <lineage>
        <taxon>Eukaryota</taxon>
        <taxon>Sar</taxon>
        <taxon>Alveolata</taxon>
        <taxon>Colpodellida</taxon>
        <taxon>Vitrellaceae</taxon>
        <taxon>Vitrella</taxon>
    </lineage>
</organism>
<dbReference type="VEuPathDB" id="CryptoDB:Vbra_11727"/>
<feature type="compositionally biased region" description="Low complexity" evidence="2">
    <location>
        <begin position="388"/>
        <end position="416"/>
    </location>
</feature>
<feature type="compositionally biased region" description="Pro residues" evidence="2">
    <location>
        <begin position="922"/>
        <end position="938"/>
    </location>
</feature>
<keyword evidence="4" id="KW-1185">Reference proteome</keyword>
<feature type="compositionally biased region" description="Basic and acidic residues" evidence="2">
    <location>
        <begin position="955"/>
        <end position="968"/>
    </location>
</feature>
<proteinExistence type="predicted"/>
<evidence type="ECO:0000313" key="3">
    <source>
        <dbReference type="EMBL" id="CEL94973.1"/>
    </source>
</evidence>
<feature type="region of interest" description="Disordered" evidence="2">
    <location>
        <begin position="161"/>
        <end position="180"/>
    </location>
</feature>